<dbReference type="PRINTS" id="PR01181">
    <property type="entry name" value="DAPDCRBXLASE"/>
</dbReference>
<evidence type="ECO:0000256" key="4">
    <source>
        <dbReference type="ARBA" id="ARBA00023154"/>
    </source>
</evidence>
<dbReference type="Gene3D" id="2.40.37.10">
    <property type="entry name" value="Lyase, Ornithine Decarboxylase, Chain A, domain 1"/>
    <property type="match status" value="1"/>
</dbReference>
<evidence type="ECO:0000256" key="2">
    <source>
        <dbReference type="ARBA" id="ARBA00022793"/>
    </source>
</evidence>
<dbReference type="PANTHER" id="PTHR43727">
    <property type="entry name" value="DIAMINOPIMELATE DECARBOXYLASE"/>
    <property type="match status" value="1"/>
</dbReference>
<keyword evidence="9" id="KW-1185">Reference proteome</keyword>
<accession>A0A839NAU3</accession>
<dbReference type="InterPro" id="IPR022657">
    <property type="entry name" value="De-COase2_CS"/>
</dbReference>
<keyword evidence="2" id="KW-0210">Decarboxylase</keyword>
<dbReference type="SUPFAM" id="SSF51419">
    <property type="entry name" value="PLP-binding barrel"/>
    <property type="match status" value="1"/>
</dbReference>
<proteinExistence type="predicted"/>
<dbReference type="PROSITE" id="PS00879">
    <property type="entry name" value="ODR_DC_2_2"/>
    <property type="match status" value="1"/>
</dbReference>
<gene>
    <name evidence="8" type="ORF">FHU39_003361</name>
</gene>
<evidence type="ECO:0000313" key="8">
    <source>
        <dbReference type="EMBL" id="MBB2893343.1"/>
    </source>
</evidence>
<name>A0A839NAU3_9MICO</name>
<dbReference type="InterPro" id="IPR022644">
    <property type="entry name" value="De-COase2_N"/>
</dbReference>
<reference evidence="8 9" key="1">
    <citation type="submission" date="2020-08" db="EMBL/GenBank/DDBJ databases">
        <title>Sequencing the genomes of 1000 actinobacteria strains.</title>
        <authorList>
            <person name="Klenk H.-P."/>
        </authorList>
    </citation>
    <scope>NUCLEOTIDE SEQUENCE [LARGE SCALE GENOMIC DNA]</scope>
    <source>
        <strain evidence="8 9">DSM 105369</strain>
    </source>
</reference>
<dbReference type="GO" id="GO:0008836">
    <property type="term" value="F:diaminopimelate decarboxylase activity"/>
    <property type="evidence" value="ECO:0007669"/>
    <property type="project" value="UniProtKB-EC"/>
</dbReference>
<dbReference type="GO" id="GO:0009089">
    <property type="term" value="P:lysine biosynthetic process via diaminopimelate"/>
    <property type="evidence" value="ECO:0007669"/>
    <property type="project" value="InterPro"/>
</dbReference>
<dbReference type="PANTHER" id="PTHR43727:SF2">
    <property type="entry name" value="GROUP IV DECARBOXYLASE"/>
    <property type="match status" value="1"/>
</dbReference>
<evidence type="ECO:0000256" key="6">
    <source>
        <dbReference type="PIRSR" id="PIRSR600183-50"/>
    </source>
</evidence>
<organism evidence="8 9">
    <name type="scientific">Flexivirga oryzae</name>
    <dbReference type="NCBI Taxonomy" id="1794944"/>
    <lineage>
        <taxon>Bacteria</taxon>
        <taxon>Bacillati</taxon>
        <taxon>Actinomycetota</taxon>
        <taxon>Actinomycetes</taxon>
        <taxon>Micrococcales</taxon>
        <taxon>Dermacoccaceae</taxon>
        <taxon>Flexivirga</taxon>
    </lineage>
</organism>
<feature type="modified residue" description="N6-(pyridoxal phosphate)lysine" evidence="6">
    <location>
        <position position="48"/>
    </location>
</feature>
<comment type="cofactor">
    <cofactor evidence="1 6">
        <name>pyridoxal 5'-phosphate</name>
        <dbReference type="ChEBI" id="CHEBI:597326"/>
    </cofactor>
</comment>
<evidence type="ECO:0000259" key="7">
    <source>
        <dbReference type="Pfam" id="PF02784"/>
    </source>
</evidence>
<dbReference type="InterPro" id="IPR009006">
    <property type="entry name" value="Ala_racemase/Decarboxylase_C"/>
</dbReference>
<feature type="active site" description="Proton donor" evidence="6">
    <location>
        <position position="337"/>
    </location>
</feature>
<dbReference type="EMBL" id="JACHVQ010000002">
    <property type="protein sequence ID" value="MBB2893343.1"/>
    <property type="molecule type" value="Genomic_DNA"/>
</dbReference>
<keyword evidence="4" id="KW-0457">Lysine biosynthesis</keyword>
<comment type="caution">
    <text evidence="8">The sequence shown here is derived from an EMBL/GenBank/DDBJ whole genome shotgun (WGS) entry which is preliminary data.</text>
</comment>
<evidence type="ECO:0000256" key="5">
    <source>
        <dbReference type="ARBA" id="ARBA00023239"/>
    </source>
</evidence>
<keyword evidence="5 8" id="KW-0456">Lyase</keyword>
<evidence type="ECO:0000256" key="3">
    <source>
        <dbReference type="ARBA" id="ARBA00022898"/>
    </source>
</evidence>
<dbReference type="EC" id="4.1.1.20" evidence="8"/>
<evidence type="ECO:0000313" key="9">
    <source>
        <dbReference type="Proteomes" id="UP000559182"/>
    </source>
</evidence>
<dbReference type="Gene3D" id="3.20.20.10">
    <property type="entry name" value="Alanine racemase"/>
    <property type="match status" value="1"/>
</dbReference>
<evidence type="ECO:0000256" key="1">
    <source>
        <dbReference type="ARBA" id="ARBA00001933"/>
    </source>
</evidence>
<dbReference type="Pfam" id="PF02784">
    <property type="entry name" value="Orn_Arg_deC_N"/>
    <property type="match status" value="1"/>
</dbReference>
<dbReference type="RefSeq" id="WP_183321669.1">
    <property type="nucleotide sequence ID" value="NZ_JACHVQ010000002.1"/>
</dbReference>
<dbReference type="PRINTS" id="PR01179">
    <property type="entry name" value="ODADCRBXLASE"/>
</dbReference>
<keyword evidence="4" id="KW-0028">Amino-acid biosynthesis</keyword>
<dbReference type="InterPro" id="IPR029066">
    <property type="entry name" value="PLP-binding_barrel"/>
</dbReference>
<keyword evidence="3 6" id="KW-0663">Pyridoxal phosphate</keyword>
<feature type="domain" description="Orn/DAP/Arg decarboxylase 2 N-terminal" evidence="7">
    <location>
        <begin position="40"/>
        <end position="273"/>
    </location>
</feature>
<dbReference type="SUPFAM" id="SSF50621">
    <property type="entry name" value="Alanine racemase C-terminal domain-like"/>
    <property type="match status" value="1"/>
</dbReference>
<dbReference type="AlphaFoldDB" id="A0A839NAU3"/>
<dbReference type="InterPro" id="IPR002986">
    <property type="entry name" value="DAP_deCOOHase_LysA"/>
</dbReference>
<dbReference type="Proteomes" id="UP000559182">
    <property type="component" value="Unassembled WGS sequence"/>
</dbReference>
<sequence>MISAQTLSGIADTFGTPVFVYESDVLTQRAADLRDLGDGELEVFFSLKSNPNASIVAALRQNGVRAEVCSLAELRTAELAGHQPQDIIFLGPGKTDRELRACVTTGVYAVVVESFDELARLDALAKSMGCVQDVMLRVNPELSTSGSRLSMAGKPRQFGIDESQLRELSALPEYKGVRVMGVQAYLGTRILDADVVLQHTRYILRMAEELAVQFGFDLDAVDVGGGLGVPYFEGEQSIDLFAIHEPMRQLLRGFRGRHSQTRLILEAGRFLVAESGHYVTRVVSTKSSKGRRFAICDGGTNHHMAAVGIGSFVKRNFPLRSCAAGAVDNWTLTGPLCTPNDTIGSKVSLSGIEVGACVVVDASGAYGPTASPGRFLSHGFPAEVLLVDGEAVLIRRRETVEDILSGQILFTSTTKKEERHVA</sequence>
<dbReference type="InterPro" id="IPR000183">
    <property type="entry name" value="Orn/DAP/Arg_de-COase"/>
</dbReference>
<protein>
    <submittedName>
        <fullName evidence="8">Diaminopimelate decarboxylase</fullName>
        <ecNumber evidence="8">4.1.1.20</ecNumber>
    </submittedName>
</protein>